<comment type="subcellular location">
    <subcellularLocation>
        <location evidence="1">Membrane</location>
        <topology evidence="1">Multi-pass membrane protein</topology>
    </subcellularLocation>
</comment>
<keyword evidence="2 5" id="KW-0812">Transmembrane</keyword>
<sequence length="386" mass="43146">MSSSVAQPHPPAINYVAGFLLVGLAWGLTTPFIRRAAKTHNPPAHPLLAREDVKASWLKSKLYGAFFAVLDLLRNPRYAVPLLINLTGSIWFFLLIGQAELSLTVPIVNTLAFLFTVLGDWWVEKKVIDRNLEMLAQFLRPYLLYSIRPLERSCFEKDTSEYKILRTLNIMRYQLDCSLIPFIVRTLYGADYRAAISILISPWRQHCMLGRWFTPPITANLVNPKENRGWSLRALAGASSASAAVMRIAADSIQYNWAVTGWSAGCARSGCYYDFNITGAANLTSRPPTPAFKAYCAGDGEGSPYRLCTRLDQEETDAIVVAKLLKSDIQPNGTRPATIQVSLKYTDLYTPTTWWNFTGHASSFYNQFVAPLQNFTITPDEITGVA</sequence>
<evidence type="ECO:0000256" key="3">
    <source>
        <dbReference type="ARBA" id="ARBA00022989"/>
    </source>
</evidence>
<keyword evidence="3 5" id="KW-1133">Transmembrane helix</keyword>
<dbReference type="PANTHER" id="PTHR28668">
    <property type="entry name" value="TRANSMEMBRANE PROTEIN 234"/>
    <property type="match status" value="1"/>
</dbReference>
<gene>
    <name evidence="6" type="ORF">FHL15_005618</name>
</gene>
<name>A0A553HZH0_9PEZI</name>
<keyword evidence="4 5" id="KW-0472">Membrane</keyword>
<dbReference type="Proteomes" id="UP000319160">
    <property type="component" value="Unassembled WGS sequence"/>
</dbReference>
<feature type="transmembrane region" description="Helical" evidence="5">
    <location>
        <begin position="12"/>
        <end position="33"/>
    </location>
</feature>
<dbReference type="InterPro" id="IPR018908">
    <property type="entry name" value="TMEM234"/>
</dbReference>
<proteinExistence type="predicted"/>
<evidence type="ECO:0000313" key="6">
    <source>
        <dbReference type="EMBL" id="TRX93343.1"/>
    </source>
</evidence>
<dbReference type="Pfam" id="PF10639">
    <property type="entry name" value="TMEM234"/>
    <property type="match status" value="1"/>
</dbReference>
<keyword evidence="7" id="KW-1185">Reference proteome</keyword>
<dbReference type="PANTHER" id="PTHR28668:SF1">
    <property type="entry name" value="TRANSMEMBRANE PROTEIN 234"/>
    <property type="match status" value="1"/>
</dbReference>
<dbReference type="GO" id="GO:0016020">
    <property type="term" value="C:membrane"/>
    <property type="evidence" value="ECO:0007669"/>
    <property type="project" value="UniProtKB-SubCell"/>
</dbReference>
<evidence type="ECO:0000313" key="7">
    <source>
        <dbReference type="Proteomes" id="UP000319160"/>
    </source>
</evidence>
<dbReference type="AlphaFoldDB" id="A0A553HZH0"/>
<protein>
    <submittedName>
        <fullName evidence="6">Uncharacterized protein</fullName>
    </submittedName>
</protein>
<dbReference type="EMBL" id="VFLP01000029">
    <property type="protein sequence ID" value="TRX93343.1"/>
    <property type="molecule type" value="Genomic_DNA"/>
</dbReference>
<dbReference type="OrthoDB" id="3508922at2759"/>
<reference evidence="7" key="1">
    <citation type="submission" date="2019-06" db="EMBL/GenBank/DDBJ databases">
        <title>Draft genome sequence of the griseofulvin-producing fungus Xylaria cubensis strain G536.</title>
        <authorList>
            <person name="Mead M.E."/>
            <person name="Raja H.A."/>
            <person name="Steenwyk J.L."/>
            <person name="Knowles S.L."/>
            <person name="Oberlies N.H."/>
            <person name="Rokas A."/>
        </authorList>
    </citation>
    <scope>NUCLEOTIDE SEQUENCE [LARGE SCALE GENOMIC DNA]</scope>
    <source>
        <strain evidence="7">G536</strain>
    </source>
</reference>
<evidence type="ECO:0000256" key="2">
    <source>
        <dbReference type="ARBA" id="ARBA00022692"/>
    </source>
</evidence>
<feature type="transmembrane region" description="Helical" evidence="5">
    <location>
        <begin position="103"/>
        <end position="123"/>
    </location>
</feature>
<accession>A0A553HZH0</accession>
<evidence type="ECO:0000256" key="4">
    <source>
        <dbReference type="ARBA" id="ARBA00023136"/>
    </source>
</evidence>
<feature type="transmembrane region" description="Helical" evidence="5">
    <location>
        <begin position="78"/>
        <end position="97"/>
    </location>
</feature>
<comment type="caution">
    <text evidence="6">The sequence shown here is derived from an EMBL/GenBank/DDBJ whole genome shotgun (WGS) entry which is preliminary data.</text>
</comment>
<evidence type="ECO:0000256" key="1">
    <source>
        <dbReference type="ARBA" id="ARBA00004141"/>
    </source>
</evidence>
<organism evidence="6 7">
    <name type="scientific">Xylaria flabelliformis</name>
    <dbReference type="NCBI Taxonomy" id="2512241"/>
    <lineage>
        <taxon>Eukaryota</taxon>
        <taxon>Fungi</taxon>
        <taxon>Dikarya</taxon>
        <taxon>Ascomycota</taxon>
        <taxon>Pezizomycotina</taxon>
        <taxon>Sordariomycetes</taxon>
        <taxon>Xylariomycetidae</taxon>
        <taxon>Xylariales</taxon>
        <taxon>Xylariaceae</taxon>
        <taxon>Xylaria</taxon>
    </lineage>
</organism>
<evidence type="ECO:0000256" key="5">
    <source>
        <dbReference type="SAM" id="Phobius"/>
    </source>
</evidence>